<dbReference type="RefSeq" id="WP_058739613.1">
    <property type="nucleotide sequence ID" value="NZ_CP011266.1"/>
</dbReference>
<dbReference type="NCBIfam" id="TIGR00129">
    <property type="entry name" value="fdhD_narQ"/>
    <property type="match status" value="1"/>
</dbReference>
<dbReference type="AlphaFoldDB" id="A0A0U3CUN7"/>
<dbReference type="HAMAP" id="MF_00187">
    <property type="entry name" value="FdhD"/>
    <property type="match status" value="1"/>
</dbReference>
<dbReference type="InterPro" id="IPR016193">
    <property type="entry name" value="Cytidine_deaminase-like"/>
</dbReference>
<feature type="binding site" evidence="3">
    <location>
        <begin position="257"/>
        <end position="262"/>
    </location>
    <ligand>
        <name>Mo-bis(molybdopterin guanine dinucleotide)</name>
        <dbReference type="ChEBI" id="CHEBI:60539"/>
    </ligand>
</feature>
<dbReference type="GO" id="GO:0005737">
    <property type="term" value="C:cytoplasm"/>
    <property type="evidence" value="ECO:0007669"/>
    <property type="project" value="UniProtKB-SubCell"/>
</dbReference>
<dbReference type="OrthoDB" id="57189at2157"/>
<gene>
    <name evidence="4" type="primary">fdhD1</name>
    <name evidence="3" type="synonym">fdhD</name>
    <name evidence="4" type="ORF">sm9_1607</name>
</gene>
<accession>A0A0U3CUN7</accession>
<dbReference type="EMBL" id="CP011266">
    <property type="protein sequence ID" value="ALT69375.1"/>
    <property type="molecule type" value="Genomic_DNA"/>
</dbReference>
<evidence type="ECO:0000256" key="3">
    <source>
        <dbReference type="HAMAP-Rule" id="MF_00187"/>
    </source>
</evidence>
<comment type="similarity">
    <text evidence="3">Belongs to the FdhD family.</text>
</comment>
<proteinExistence type="inferred from homology"/>
<dbReference type="Proteomes" id="UP000067738">
    <property type="component" value="Chromosome"/>
</dbReference>
<dbReference type="PANTHER" id="PTHR30592">
    <property type="entry name" value="FORMATE DEHYDROGENASE"/>
    <property type="match status" value="1"/>
</dbReference>
<dbReference type="GO" id="GO:0016783">
    <property type="term" value="F:sulfurtransferase activity"/>
    <property type="evidence" value="ECO:0007669"/>
    <property type="project" value="InterPro"/>
</dbReference>
<dbReference type="GeneID" id="26736548"/>
<protein>
    <recommendedName>
        <fullName evidence="3">Sulfur carrier protein FdhD</fullName>
    </recommendedName>
</protein>
<comment type="function">
    <text evidence="3">Required for formate dehydrogenase (FDH) activity. Acts as a sulfur carrier protein that transfers sulfur from IscS to the molybdenum cofactor prior to its insertion into FDH.</text>
</comment>
<dbReference type="PATRIC" id="fig|230361.4.peg.1664"/>
<dbReference type="GO" id="GO:0097163">
    <property type="term" value="F:sulfur carrier activity"/>
    <property type="evidence" value="ECO:0007669"/>
    <property type="project" value="UniProtKB-UniRule"/>
</dbReference>
<dbReference type="Gene3D" id="3.10.20.10">
    <property type="match status" value="1"/>
</dbReference>
<evidence type="ECO:0000313" key="4">
    <source>
        <dbReference type="EMBL" id="ALT69375.1"/>
    </source>
</evidence>
<dbReference type="KEGG" id="mmil:sm9_1607"/>
<dbReference type="Gene3D" id="3.40.140.10">
    <property type="entry name" value="Cytidine Deaminase, domain 2"/>
    <property type="match status" value="1"/>
</dbReference>
<reference evidence="4 5" key="1">
    <citation type="submission" date="2015-04" db="EMBL/GenBank/DDBJ databases">
        <title>The complete genome sequence of the rumen methanogen Methanobrevibacter millerae SM9.</title>
        <authorList>
            <person name="Leahy S.C."/>
            <person name="Kelly W.J."/>
            <person name="Pacheco D.M."/>
            <person name="Li D."/>
            <person name="Altermann E."/>
            <person name="Attwood G.T."/>
        </authorList>
    </citation>
    <scope>NUCLEOTIDE SEQUENCE [LARGE SCALE GENOMIC DNA]</scope>
    <source>
        <strain evidence="4 5">SM9</strain>
    </source>
</reference>
<name>A0A0U3CUN7_9EURY</name>
<evidence type="ECO:0000313" key="5">
    <source>
        <dbReference type="Proteomes" id="UP000067738"/>
    </source>
</evidence>
<comment type="subcellular location">
    <subcellularLocation>
        <location evidence="3">Cytoplasm</location>
    </subcellularLocation>
</comment>
<evidence type="ECO:0000256" key="2">
    <source>
        <dbReference type="ARBA" id="ARBA00023150"/>
    </source>
</evidence>
<sequence length="276" mass="30973">MEFIRNCNVIQWIGGECKTIEENTVEDEYTYLFIDYLPPRKFSTYPKDLEDFAIGYCLGEGLIKDYSDIMDIKVDGTNILVTTTLSHDPEEDLEQEGIVQERKGNCEHACVCRLLEYQGVNSDNAGGIRSELKSIDPIDSDLKINATQIIKDIQHLTDEAKIWQETAGVHVAQLKYGDEIIIREDVSRHVAVDKVIGAASKENYDFSKCYISYSGRMPADMLIKVIRVGIPIIISNASPASSGVDVAEAGNITMVGFVRNNRFTVYTAPERIDFKK</sequence>
<keyword evidence="2 3" id="KW-0501">Molybdenum cofactor biosynthesis</keyword>
<feature type="active site" description="Cysteine persulfide intermediate" evidence="3">
    <location>
        <position position="110"/>
    </location>
</feature>
<dbReference type="Pfam" id="PF02634">
    <property type="entry name" value="FdhD-NarQ"/>
    <property type="match status" value="1"/>
</dbReference>
<organism evidence="4 5">
    <name type="scientific">Methanobrevibacter millerae</name>
    <dbReference type="NCBI Taxonomy" id="230361"/>
    <lineage>
        <taxon>Archaea</taxon>
        <taxon>Methanobacteriati</taxon>
        <taxon>Methanobacteriota</taxon>
        <taxon>Methanomada group</taxon>
        <taxon>Methanobacteria</taxon>
        <taxon>Methanobacteriales</taxon>
        <taxon>Methanobacteriaceae</taxon>
        <taxon>Methanobrevibacter</taxon>
    </lineage>
</organism>
<dbReference type="PANTHER" id="PTHR30592:SF1">
    <property type="entry name" value="SULFUR CARRIER PROTEIN FDHD"/>
    <property type="match status" value="1"/>
</dbReference>
<keyword evidence="5" id="KW-1185">Reference proteome</keyword>
<dbReference type="SUPFAM" id="SSF53927">
    <property type="entry name" value="Cytidine deaminase-like"/>
    <property type="match status" value="1"/>
</dbReference>
<dbReference type="GO" id="GO:0006777">
    <property type="term" value="P:Mo-molybdopterin cofactor biosynthetic process"/>
    <property type="evidence" value="ECO:0007669"/>
    <property type="project" value="UniProtKB-UniRule"/>
</dbReference>
<evidence type="ECO:0000256" key="1">
    <source>
        <dbReference type="ARBA" id="ARBA00022490"/>
    </source>
</evidence>
<dbReference type="InterPro" id="IPR003786">
    <property type="entry name" value="FdhD"/>
</dbReference>
<dbReference type="PIRSF" id="PIRSF015626">
    <property type="entry name" value="FdhD"/>
    <property type="match status" value="1"/>
</dbReference>
<keyword evidence="1 3" id="KW-0963">Cytoplasm</keyword>